<dbReference type="OrthoDB" id="6384283at2"/>
<dbReference type="RefSeq" id="WP_066965445.1">
    <property type="nucleotide sequence ID" value="NZ_CP023449.1"/>
</dbReference>
<feature type="transmembrane region" description="Helical" evidence="1">
    <location>
        <begin position="5"/>
        <end position="27"/>
    </location>
</feature>
<feature type="transmembrane region" description="Helical" evidence="1">
    <location>
        <begin position="33"/>
        <end position="54"/>
    </location>
</feature>
<sequence length="180" mass="19290">MFRTILTYGTIAGLIVGIPNIVLMLASGDGQQLHSVTLGYLIMLVALSAVFVAVKRRRDGALGGAIGFWPALGLGLAISLIATLFYIAAWELVFAIKGTAFLQSYTDAMVAEAAAKGASAAEQARIRMHWNGFWAEYRNPLVRIPYTVSEILPVGLLVSLVSAGLLRNPRFLPARGADRS</sequence>
<keyword evidence="1" id="KW-0472">Membrane</keyword>
<evidence type="ECO:0000313" key="3">
    <source>
        <dbReference type="Proteomes" id="UP000218934"/>
    </source>
</evidence>
<dbReference type="Proteomes" id="UP000218934">
    <property type="component" value="Unassembled WGS sequence"/>
</dbReference>
<protein>
    <submittedName>
        <fullName evidence="2">DUF4199 domain-containing protein</fullName>
    </submittedName>
</protein>
<evidence type="ECO:0000256" key="1">
    <source>
        <dbReference type="SAM" id="Phobius"/>
    </source>
</evidence>
<dbReference type="KEGG" id="rdi:CMV14_01170"/>
<gene>
    <name evidence="2" type="ORF">COO09_06215</name>
</gene>
<evidence type="ECO:0000313" key="2">
    <source>
        <dbReference type="EMBL" id="PCE43353.1"/>
    </source>
</evidence>
<comment type="caution">
    <text evidence="2">The sequence shown here is derived from an EMBL/GenBank/DDBJ whole genome shotgun (WGS) entry which is preliminary data.</text>
</comment>
<keyword evidence="1" id="KW-1133">Transmembrane helix</keyword>
<name>A0A2A4G039_9SPHN</name>
<keyword evidence="1" id="KW-0812">Transmembrane</keyword>
<dbReference type="Pfam" id="PF13858">
    <property type="entry name" value="DUF4199"/>
    <property type="match status" value="1"/>
</dbReference>
<dbReference type="InterPro" id="IPR025250">
    <property type="entry name" value="DUF4199"/>
</dbReference>
<proteinExistence type="predicted"/>
<feature type="transmembrane region" description="Helical" evidence="1">
    <location>
        <begin position="144"/>
        <end position="166"/>
    </location>
</feature>
<reference evidence="2 3" key="1">
    <citation type="submission" date="2017-09" db="EMBL/GenBank/DDBJ databases">
        <title>The Catabolism of 3,6-Dichlorosalicylic acid is Initiated by the Cytochrome P450 Monooxygenase DsmABC in Rhizorhabdus dicambivorans Ndbn-20.</title>
        <authorList>
            <person name="Na L."/>
        </authorList>
    </citation>
    <scope>NUCLEOTIDE SEQUENCE [LARGE SCALE GENOMIC DNA]</scope>
    <source>
        <strain evidence="2 3">Ndbn-20m</strain>
    </source>
</reference>
<organism evidence="2 3">
    <name type="scientific">Rhizorhabdus dicambivorans</name>
    <dbReference type="NCBI Taxonomy" id="1850238"/>
    <lineage>
        <taxon>Bacteria</taxon>
        <taxon>Pseudomonadati</taxon>
        <taxon>Pseudomonadota</taxon>
        <taxon>Alphaproteobacteria</taxon>
        <taxon>Sphingomonadales</taxon>
        <taxon>Sphingomonadaceae</taxon>
        <taxon>Rhizorhabdus</taxon>
    </lineage>
</organism>
<accession>A0A2A4G039</accession>
<dbReference type="EMBL" id="NWUF01000004">
    <property type="protein sequence ID" value="PCE43353.1"/>
    <property type="molecule type" value="Genomic_DNA"/>
</dbReference>
<dbReference type="AlphaFoldDB" id="A0A2A4G039"/>
<keyword evidence="3" id="KW-1185">Reference proteome</keyword>
<feature type="transmembrane region" description="Helical" evidence="1">
    <location>
        <begin position="66"/>
        <end position="89"/>
    </location>
</feature>